<evidence type="ECO:0000256" key="6">
    <source>
        <dbReference type="SAM" id="MobiDB-lite"/>
    </source>
</evidence>
<gene>
    <name evidence="8" type="ORF">NKR23_g5083</name>
</gene>
<dbReference type="InterPro" id="IPR044210">
    <property type="entry name" value="Tfc3-like"/>
</dbReference>
<feature type="region of interest" description="Disordered" evidence="6">
    <location>
        <begin position="39"/>
        <end position="83"/>
    </location>
</feature>
<name>A0AA38VRH2_9PEZI</name>
<evidence type="ECO:0000256" key="2">
    <source>
        <dbReference type="ARBA" id="ARBA00022553"/>
    </source>
</evidence>
<reference evidence="8" key="1">
    <citation type="submission" date="2022-07" db="EMBL/GenBank/DDBJ databases">
        <title>Fungi with potential for degradation of polypropylene.</title>
        <authorList>
            <person name="Gostincar C."/>
        </authorList>
    </citation>
    <scope>NUCLEOTIDE SEQUENCE</scope>
    <source>
        <strain evidence="8">EXF-13308</strain>
    </source>
</reference>
<feature type="domain" description="B-block binding subunit of TFIIIC" evidence="7">
    <location>
        <begin position="188"/>
        <end position="255"/>
    </location>
</feature>
<dbReference type="GO" id="GO:0005634">
    <property type="term" value="C:nucleus"/>
    <property type="evidence" value="ECO:0007669"/>
    <property type="project" value="UniProtKB-SubCell"/>
</dbReference>
<evidence type="ECO:0000256" key="4">
    <source>
        <dbReference type="ARBA" id="ARBA00023163"/>
    </source>
</evidence>
<evidence type="ECO:0000313" key="9">
    <source>
        <dbReference type="Proteomes" id="UP001174694"/>
    </source>
</evidence>
<dbReference type="PANTHER" id="PTHR15180:SF1">
    <property type="entry name" value="GENERAL TRANSCRIPTION FACTOR 3C POLYPEPTIDE 1"/>
    <property type="match status" value="1"/>
</dbReference>
<evidence type="ECO:0000313" key="8">
    <source>
        <dbReference type="EMBL" id="KAJ9148441.1"/>
    </source>
</evidence>
<dbReference type="GO" id="GO:0000127">
    <property type="term" value="C:transcription factor TFIIIC complex"/>
    <property type="evidence" value="ECO:0007669"/>
    <property type="project" value="InterPro"/>
</dbReference>
<keyword evidence="2" id="KW-0597">Phosphoprotein</keyword>
<dbReference type="GO" id="GO:0042791">
    <property type="term" value="P:5S class rRNA transcription by RNA polymerase III"/>
    <property type="evidence" value="ECO:0007669"/>
    <property type="project" value="TreeGrafter"/>
</dbReference>
<feature type="region of interest" description="Disordered" evidence="6">
    <location>
        <begin position="135"/>
        <end position="161"/>
    </location>
</feature>
<accession>A0AA38VRH2</accession>
<evidence type="ECO:0000256" key="1">
    <source>
        <dbReference type="ARBA" id="ARBA00004123"/>
    </source>
</evidence>
<dbReference type="Proteomes" id="UP001174694">
    <property type="component" value="Unassembled WGS sequence"/>
</dbReference>
<evidence type="ECO:0000259" key="7">
    <source>
        <dbReference type="Pfam" id="PF04182"/>
    </source>
</evidence>
<comment type="subcellular location">
    <subcellularLocation>
        <location evidence="1">Nucleus</location>
    </subcellularLocation>
</comment>
<feature type="region of interest" description="Disordered" evidence="6">
    <location>
        <begin position="545"/>
        <end position="593"/>
    </location>
</feature>
<feature type="region of interest" description="Disordered" evidence="6">
    <location>
        <begin position="391"/>
        <end position="439"/>
    </location>
</feature>
<dbReference type="GO" id="GO:0003677">
    <property type="term" value="F:DNA binding"/>
    <property type="evidence" value="ECO:0007669"/>
    <property type="project" value="UniProtKB-KW"/>
</dbReference>
<proteinExistence type="predicted"/>
<dbReference type="InterPro" id="IPR007309">
    <property type="entry name" value="TFIIIC_Bblock-bd"/>
</dbReference>
<keyword evidence="9" id="KW-1185">Reference proteome</keyword>
<feature type="compositionally biased region" description="Low complexity" evidence="6">
    <location>
        <begin position="54"/>
        <end position="65"/>
    </location>
</feature>
<keyword evidence="4" id="KW-0804">Transcription</keyword>
<comment type="caution">
    <text evidence="8">The sequence shown here is derived from an EMBL/GenBank/DDBJ whole genome shotgun (WGS) entry which is preliminary data.</text>
</comment>
<keyword evidence="5" id="KW-0539">Nucleus</keyword>
<sequence length="593" mass="64608">MARGLDELIEALVGEVSYYGDGCPITKILSAIKEYQSGGGETLSDATQSDSAQGDAAPGDATGGDATEGDPDPAGAEAQKSPAEVVSLSEAELSFARKVWEWFLSRTEAKVGAKGEWNHLSLDDLLAIPEDMPEDQAAGSAGIPAQRPIDPQGSKKGIPATRPGVFVSDETIWKSLTGHEPNFKRVPPLEWKCLVGIAATKEKGILQRELGRLTGQDKRSVPKRTDFLTQKGYIAKRTTIIRKSKTSKLWLSRFAPPLLQNADDPLSSQLQGVELSREVLVDNLDPVPWCTRWTGEVIDFLAFGQTLLAIVKTWGVIRITDLKTKLGILGSTWQMRTLAKQCRRFEGLGVFAYVAAVFQNDRQVFKDCIKFIRDPTDEEWREFLATGKKTSRYSDQTKNKLPLPNAPSTAQPEDPTTHIPDKEGLEIDRKHPRPKIPLSFTRWEPEKPLANTVFETLQLAGSAGLSNSELSSATVGFAFRRYMHKYLEVLTIPGTQPPNVRQFQLSSSLVRTGKNTAFIYSVASDTASGQQPGDVASGVADAIKDAQPSSKADPYGFSKLSDQLFGDGGSTTLSEIARPPAKAGNQDAESESE</sequence>
<evidence type="ECO:0000256" key="5">
    <source>
        <dbReference type="ARBA" id="ARBA00023242"/>
    </source>
</evidence>
<dbReference type="EMBL" id="JANBVO010000013">
    <property type="protein sequence ID" value="KAJ9148441.1"/>
    <property type="molecule type" value="Genomic_DNA"/>
</dbReference>
<dbReference type="AlphaFoldDB" id="A0AA38VRH2"/>
<dbReference type="Pfam" id="PF04182">
    <property type="entry name" value="B-block_TFIIIC"/>
    <property type="match status" value="1"/>
</dbReference>
<dbReference type="PANTHER" id="PTHR15180">
    <property type="entry name" value="GENERAL TRANSCRIPTION FACTOR 3C POLYPEPTIDE 1"/>
    <property type="match status" value="1"/>
</dbReference>
<protein>
    <submittedName>
        <fullName evidence="8">Transcription factor tau subunit sfc3</fullName>
    </submittedName>
</protein>
<keyword evidence="3" id="KW-0238">DNA-binding</keyword>
<evidence type="ECO:0000256" key="3">
    <source>
        <dbReference type="ARBA" id="ARBA00023125"/>
    </source>
</evidence>
<feature type="compositionally biased region" description="Basic and acidic residues" evidence="6">
    <location>
        <begin position="415"/>
        <end position="429"/>
    </location>
</feature>
<organism evidence="8 9">
    <name type="scientific">Pleurostoma richardsiae</name>
    <dbReference type="NCBI Taxonomy" id="41990"/>
    <lineage>
        <taxon>Eukaryota</taxon>
        <taxon>Fungi</taxon>
        <taxon>Dikarya</taxon>
        <taxon>Ascomycota</taxon>
        <taxon>Pezizomycotina</taxon>
        <taxon>Sordariomycetes</taxon>
        <taxon>Sordariomycetidae</taxon>
        <taxon>Calosphaeriales</taxon>
        <taxon>Pleurostomataceae</taxon>
        <taxon>Pleurostoma</taxon>
    </lineage>
</organism>
<dbReference type="GO" id="GO:0006384">
    <property type="term" value="P:transcription initiation at RNA polymerase III promoter"/>
    <property type="evidence" value="ECO:0007669"/>
    <property type="project" value="InterPro"/>
</dbReference>